<evidence type="ECO:0000313" key="3">
    <source>
        <dbReference type="Proteomes" id="UP001196601"/>
    </source>
</evidence>
<dbReference type="RefSeq" id="WP_213640597.1">
    <property type="nucleotide sequence ID" value="NZ_JADPMV010000002.1"/>
</dbReference>
<name>A0ABS5Q360_9PSED</name>
<dbReference type="CDD" id="cd04301">
    <property type="entry name" value="NAT_SF"/>
    <property type="match status" value="1"/>
</dbReference>
<dbReference type="InterPro" id="IPR016181">
    <property type="entry name" value="Acyl_CoA_acyltransferase"/>
</dbReference>
<sequence>MADLQFRVLPGPLSPLVDKFYRAHRSPMRAREQDRVWVAQRHDILAALCLRPVASGHWLTGLFVAPQQRRQGLARHLVERALGEASGPTWLFCHPELEPFYRRLGFTPGPTLPAELHERLLRYRRHKPLLAVIRAGGPGADSSAAP</sequence>
<comment type="caution">
    <text evidence="2">The sequence shown here is derived from an EMBL/GenBank/DDBJ whole genome shotgun (WGS) entry which is preliminary data.</text>
</comment>
<evidence type="ECO:0000259" key="1">
    <source>
        <dbReference type="PROSITE" id="PS51186"/>
    </source>
</evidence>
<dbReference type="InterPro" id="IPR000182">
    <property type="entry name" value="GNAT_dom"/>
</dbReference>
<dbReference type="PROSITE" id="PS51186">
    <property type="entry name" value="GNAT"/>
    <property type="match status" value="1"/>
</dbReference>
<dbReference type="Proteomes" id="UP001196601">
    <property type="component" value="Unassembled WGS sequence"/>
</dbReference>
<evidence type="ECO:0000313" key="2">
    <source>
        <dbReference type="EMBL" id="MBS7663192.1"/>
    </source>
</evidence>
<reference evidence="2 3" key="1">
    <citation type="journal article" date="2021" name="Syst. Appl. Microbiol.">
        <title>Pseudomonas lalucatii sp. nov. isolated from Vallgornera, a karstic cave in Mallorca, Western Mediterranean.</title>
        <authorList>
            <person name="Busquets A."/>
            <person name="Mulet M."/>
            <person name="Gomila M."/>
            <person name="Garcia-Valdes E."/>
        </authorList>
    </citation>
    <scope>NUCLEOTIDE SEQUENCE [LARGE SCALE GENOMIC DNA]</scope>
    <source>
        <strain evidence="2 3">R1b54</strain>
    </source>
</reference>
<dbReference type="Gene3D" id="3.40.630.30">
    <property type="match status" value="1"/>
</dbReference>
<dbReference type="EMBL" id="JADPMV010000002">
    <property type="protein sequence ID" value="MBS7663192.1"/>
    <property type="molecule type" value="Genomic_DNA"/>
</dbReference>
<feature type="domain" description="N-acetyltransferase" evidence="1">
    <location>
        <begin position="1"/>
        <end position="136"/>
    </location>
</feature>
<accession>A0ABS5Q360</accession>
<dbReference type="Pfam" id="PF13508">
    <property type="entry name" value="Acetyltransf_7"/>
    <property type="match status" value="1"/>
</dbReference>
<proteinExistence type="predicted"/>
<protein>
    <submittedName>
        <fullName evidence="2">GNAT family N-acetyltransferase</fullName>
    </submittedName>
</protein>
<organism evidence="2 3">
    <name type="scientific">Pseudomonas lalucatii</name>
    <dbReference type="NCBI Taxonomy" id="1424203"/>
    <lineage>
        <taxon>Bacteria</taxon>
        <taxon>Pseudomonadati</taxon>
        <taxon>Pseudomonadota</taxon>
        <taxon>Gammaproteobacteria</taxon>
        <taxon>Pseudomonadales</taxon>
        <taxon>Pseudomonadaceae</taxon>
        <taxon>Pseudomonas</taxon>
    </lineage>
</organism>
<gene>
    <name evidence="2" type="ORF">I0D00_14765</name>
</gene>
<keyword evidence="3" id="KW-1185">Reference proteome</keyword>
<dbReference type="SUPFAM" id="SSF55729">
    <property type="entry name" value="Acyl-CoA N-acyltransferases (Nat)"/>
    <property type="match status" value="1"/>
</dbReference>